<accession>A0A3M6UJA2</accession>
<reference evidence="2 3" key="1">
    <citation type="journal article" date="2018" name="Sci. Rep.">
        <title>Comparative analysis of the Pocillopora damicornis genome highlights role of immune system in coral evolution.</title>
        <authorList>
            <person name="Cunning R."/>
            <person name="Bay R.A."/>
            <person name="Gillette P."/>
            <person name="Baker A.C."/>
            <person name="Traylor-Knowles N."/>
        </authorList>
    </citation>
    <scope>NUCLEOTIDE SEQUENCE [LARGE SCALE GENOMIC DNA]</scope>
    <source>
        <strain evidence="2">RSMAS</strain>
        <tissue evidence="2">Whole animal</tissue>
    </source>
</reference>
<dbReference type="AlphaFoldDB" id="A0A3M6UJA2"/>
<keyword evidence="3" id="KW-1185">Reference proteome</keyword>
<organism evidence="2 3">
    <name type="scientific">Pocillopora damicornis</name>
    <name type="common">Cauliflower coral</name>
    <name type="synonym">Millepora damicornis</name>
    <dbReference type="NCBI Taxonomy" id="46731"/>
    <lineage>
        <taxon>Eukaryota</taxon>
        <taxon>Metazoa</taxon>
        <taxon>Cnidaria</taxon>
        <taxon>Anthozoa</taxon>
        <taxon>Hexacorallia</taxon>
        <taxon>Scleractinia</taxon>
        <taxon>Astrocoeniina</taxon>
        <taxon>Pocilloporidae</taxon>
        <taxon>Pocillopora</taxon>
    </lineage>
</organism>
<comment type="caution">
    <text evidence="2">The sequence shown here is derived from an EMBL/GenBank/DDBJ whole genome shotgun (WGS) entry which is preliminary data.</text>
</comment>
<feature type="compositionally biased region" description="Polar residues" evidence="1">
    <location>
        <begin position="79"/>
        <end position="92"/>
    </location>
</feature>
<gene>
    <name evidence="2" type="ORF">pdam_00004342</name>
</gene>
<feature type="region of interest" description="Disordered" evidence="1">
    <location>
        <begin position="70"/>
        <end position="92"/>
    </location>
</feature>
<name>A0A3M6UJA2_POCDA</name>
<proteinExistence type="predicted"/>
<protein>
    <submittedName>
        <fullName evidence="2">Uncharacterized protein</fullName>
    </submittedName>
</protein>
<evidence type="ECO:0000256" key="1">
    <source>
        <dbReference type="SAM" id="MobiDB-lite"/>
    </source>
</evidence>
<sequence>MKNPRTISKSTAVRPYIKGVSELLHRYLQQQGARTVFKSDTTLRVKEAIHSRLHPNFINRDNGIVTPKAWMPTIKKHNSGSITKRTSEGTTL</sequence>
<evidence type="ECO:0000313" key="2">
    <source>
        <dbReference type="EMBL" id="RMX53604.1"/>
    </source>
</evidence>
<dbReference type="EMBL" id="RCHS01001420">
    <property type="protein sequence ID" value="RMX53604.1"/>
    <property type="molecule type" value="Genomic_DNA"/>
</dbReference>
<evidence type="ECO:0000313" key="3">
    <source>
        <dbReference type="Proteomes" id="UP000275408"/>
    </source>
</evidence>
<dbReference type="Proteomes" id="UP000275408">
    <property type="component" value="Unassembled WGS sequence"/>
</dbReference>